<name>A0A0B6YC90_9EUPU</name>
<proteinExistence type="predicted"/>
<evidence type="ECO:0000313" key="1">
    <source>
        <dbReference type="EMBL" id="CEK53095.1"/>
    </source>
</evidence>
<dbReference type="EMBL" id="HACG01006230">
    <property type="protein sequence ID" value="CEK53095.1"/>
    <property type="molecule type" value="Transcribed_RNA"/>
</dbReference>
<reference evidence="1" key="1">
    <citation type="submission" date="2014-12" db="EMBL/GenBank/DDBJ databases">
        <title>Insight into the proteome of Arion vulgaris.</title>
        <authorList>
            <person name="Aradska J."/>
            <person name="Bulat T."/>
            <person name="Smidak R."/>
            <person name="Sarate P."/>
            <person name="Gangsoo J."/>
            <person name="Sialana F."/>
            <person name="Bilban M."/>
            <person name="Lubec G."/>
        </authorList>
    </citation>
    <scope>NUCLEOTIDE SEQUENCE</scope>
    <source>
        <tissue evidence="1">Skin</tissue>
    </source>
</reference>
<sequence>MVSTVHLVVVRTVSMEYVTINLASVYNVYLATLEFRAIKNVSREHSDHNVSQIALKPALMHVISVMVVATAKQITKANCAQSALMDCLDRTVASLAQIFVTENYVIYLQENVCPAWEIVVDLSVKVEYYNPHRSRSD</sequence>
<organism evidence="1">
    <name type="scientific">Arion vulgaris</name>
    <dbReference type="NCBI Taxonomy" id="1028688"/>
    <lineage>
        <taxon>Eukaryota</taxon>
        <taxon>Metazoa</taxon>
        <taxon>Spiralia</taxon>
        <taxon>Lophotrochozoa</taxon>
        <taxon>Mollusca</taxon>
        <taxon>Gastropoda</taxon>
        <taxon>Heterobranchia</taxon>
        <taxon>Euthyneura</taxon>
        <taxon>Panpulmonata</taxon>
        <taxon>Eupulmonata</taxon>
        <taxon>Stylommatophora</taxon>
        <taxon>Helicina</taxon>
        <taxon>Arionoidea</taxon>
        <taxon>Arionidae</taxon>
        <taxon>Arion</taxon>
    </lineage>
</organism>
<protein>
    <submittedName>
        <fullName evidence="1">Uncharacterized protein</fullName>
    </submittedName>
</protein>
<dbReference type="AlphaFoldDB" id="A0A0B6YC90"/>
<accession>A0A0B6YC90</accession>
<gene>
    <name evidence="1" type="primary">ORF19056</name>
</gene>